<comment type="cofactor">
    <cofactor evidence="15">
        <name>Mg(2+)</name>
        <dbReference type="ChEBI" id="CHEBI:18420"/>
    </cofactor>
    <cofactor evidence="15">
        <name>Mn(2+)</name>
        <dbReference type="ChEBI" id="CHEBI:29035"/>
    </cofactor>
    <text evidence="15">Binds 2 magnesium or manganese ions per subunit.</text>
</comment>
<dbReference type="InterPro" id="IPR013815">
    <property type="entry name" value="ATP_grasp_subdomain_1"/>
</dbReference>
<organism evidence="18 19">
    <name type="scientific">Chitinophaga skermanii</name>
    <dbReference type="NCBI Taxonomy" id="331697"/>
    <lineage>
        <taxon>Bacteria</taxon>
        <taxon>Pseudomonadati</taxon>
        <taxon>Bacteroidota</taxon>
        <taxon>Chitinophagia</taxon>
        <taxon>Chitinophagales</taxon>
        <taxon>Chitinophagaceae</taxon>
        <taxon>Chitinophaga</taxon>
    </lineage>
</organism>
<evidence type="ECO:0000313" key="18">
    <source>
        <dbReference type="EMBL" id="RAJ05238.1"/>
    </source>
</evidence>
<dbReference type="PIRSF" id="PIRSF039102">
    <property type="entry name" value="Ddl/VanB"/>
    <property type="match status" value="1"/>
</dbReference>
<dbReference type="Gene3D" id="3.30.1490.20">
    <property type="entry name" value="ATP-grasp fold, A domain"/>
    <property type="match status" value="1"/>
</dbReference>
<reference evidence="18 19" key="1">
    <citation type="submission" date="2018-06" db="EMBL/GenBank/DDBJ databases">
        <title>Genomic Encyclopedia of Archaeal and Bacterial Type Strains, Phase II (KMG-II): from individual species to whole genera.</title>
        <authorList>
            <person name="Goeker M."/>
        </authorList>
    </citation>
    <scope>NUCLEOTIDE SEQUENCE [LARGE SCALE GENOMIC DNA]</scope>
    <source>
        <strain evidence="18 19">DSM 23857</strain>
    </source>
</reference>
<evidence type="ECO:0000256" key="1">
    <source>
        <dbReference type="ARBA" id="ARBA00001936"/>
    </source>
</evidence>
<evidence type="ECO:0000256" key="12">
    <source>
        <dbReference type="ARBA" id="ARBA00047614"/>
    </source>
</evidence>
<dbReference type="InterPro" id="IPR016185">
    <property type="entry name" value="PreATP-grasp_dom_sf"/>
</dbReference>
<dbReference type="InterPro" id="IPR011095">
    <property type="entry name" value="Dala_Dala_lig_C"/>
</dbReference>
<comment type="similarity">
    <text evidence="3 13">Belongs to the D-alanine--D-alanine ligase family.</text>
</comment>
<evidence type="ECO:0000256" key="11">
    <source>
        <dbReference type="ARBA" id="ARBA00023316"/>
    </source>
</evidence>
<keyword evidence="9 13" id="KW-0133">Cell shape</keyword>
<dbReference type="UniPathway" id="UPA00219"/>
<feature type="active site" evidence="14">
    <location>
        <position position="310"/>
    </location>
</feature>
<dbReference type="GO" id="GO:0008716">
    <property type="term" value="F:D-alanine-D-alanine ligase activity"/>
    <property type="evidence" value="ECO:0007669"/>
    <property type="project" value="UniProtKB-UniRule"/>
</dbReference>
<dbReference type="Pfam" id="PF07478">
    <property type="entry name" value="Dala_Dala_lig_C"/>
    <property type="match status" value="1"/>
</dbReference>
<evidence type="ECO:0000259" key="17">
    <source>
        <dbReference type="PROSITE" id="PS50975"/>
    </source>
</evidence>
<evidence type="ECO:0000256" key="6">
    <source>
        <dbReference type="ARBA" id="ARBA00022598"/>
    </source>
</evidence>
<dbReference type="EC" id="6.3.2.4" evidence="4 13"/>
<dbReference type="Gene3D" id="3.30.470.20">
    <property type="entry name" value="ATP-grasp fold, B domain"/>
    <property type="match status" value="1"/>
</dbReference>
<evidence type="ECO:0000256" key="3">
    <source>
        <dbReference type="ARBA" id="ARBA00010871"/>
    </source>
</evidence>
<evidence type="ECO:0000256" key="15">
    <source>
        <dbReference type="PIRSR" id="PIRSR039102-3"/>
    </source>
</evidence>
<dbReference type="NCBIfam" id="TIGR01205">
    <property type="entry name" value="D_ala_D_alaTIGR"/>
    <property type="match status" value="1"/>
</dbReference>
<dbReference type="AlphaFoldDB" id="A0A327QMH1"/>
<dbReference type="SUPFAM" id="SSF52440">
    <property type="entry name" value="PreATP-grasp domain"/>
    <property type="match status" value="1"/>
</dbReference>
<comment type="function">
    <text evidence="13">Cell wall formation.</text>
</comment>
<dbReference type="GO" id="GO:0046872">
    <property type="term" value="F:metal ion binding"/>
    <property type="evidence" value="ECO:0007669"/>
    <property type="project" value="UniProtKB-KW"/>
</dbReference>
<dbReference type="GO" id="GO:0008360">
    <property type="term" value="P:regulation of cell shape"/>
    <property type="evidence" value="ECO:0007669"/>
    <property type="project" value="UniProtKB-KW"/>
</dbReference>
<evidence type="ECO:0000256" key="5">
    <source>
        <dbReference type="ARBA" id="ARBA00022490"/>
    </source>
</evidence>
<feature type="binding site" evidence="15">
    <location>
        <position position="285"/>
    </location>
    <ligand>
        <name>Mg(2+)</name>
        <dbReference type="ChEBI" id="CHEBI:18420"/>
        <label>1</label>
    </ligand>
</feature>
<sequence length="337" mass="36856">MPFTIINMKKNIALVAGGYSGEYVVSLKSAETIYNNLDKNKYNVYKVIITKEGWTYTTAAGNAVEIDKNDFSLTIDGQKITFEAVYMTIHGTPGEDGLLQGYFEMLNIPITCCGLVASALTFNKSYCNKIVATLGTSMQVAKSAHVFRDQPYDVASILQDLTLPLFVKPAEGGSSIGMSKVKEASELPAAIEKAFKEDKQVLIEEFIVGREFTCGAYTSNGEVIVLPITEVIFTREFFDFEAKYTPGLTKEVTPAEIPAPTTATAQAAIAQIYKALNCKGVVRIDFIWNEAANKLYFLEANTTPGQSETSIIPQQVRAAGGDLTTFYGALIEECLRK</sequence>
<comment type="pathway">
    <text evidence="13">Cell wall biogenesis; peptidoglycan biosynthesis.</text>
</comment>
<dbReference type="Pfam" id="PF01820">
    <property type="entry name" value="Dala_Dala_lig_N"/>
    <property type="match status" value="1"/>
</dbReference>
<evidence type="ECO:0000256" key="10">
    <source>
        <dbReference type="ARBA" id="ARBA00022984"/>
    </source>
</evidence>
<dbReference type="Proteomes" id="UP000249547">
    <property type="component" value="Unassembled WGS sequence"/>
</dbReference>
<keyword evidence="15" id="KW-0479">Metal-binding</keyword>
<evidence type="ECO:0000256" key="9">
    <source>
        <dbReference type="ARBA" id="ARBA00022960"/>
    </source>
</evidence>
<feature type="binding site" evidence="15">
    <location>
        <position position="299"/>
    </location>
    <ligand>
        <name>Mg(2+)</name>
        <dbReference type="ChEBI" id="CHEBI:18420"/>
        <label>2</label>
    </ligand>
</feature>
<dbReference type="Gene3D" id="3.40.50.20">
    <property type="match status" value="1"/>
</dbReference>
<proteinExistence type="inferred from homology"/>
<evidence type="ECO:0000313" key="19">
    <source>
        <dbReference type="Proteomes" id="UP000249547"/>
    </source>
</evidence>
<accession>A0A327QMH1</accession>
<dbReference type="GO" id="GO:0009252">
    <property type="term" value="P:peptidoglycan biosynthetic process"/>
    <property type="evidence" value="ECO:0007669"/>
    <property type="project" value="UniProtKB-UniRule"/>
</dbReference>
<dbReference type="GO" id="GO:0005524">
    <property type="term" value="F:ATP binding"/>
    <property type="evidence" value="ECO:0007669"/>
    <property type="project" value="UniProtKB-UniRule"/>
</dbReference>
<dbReference type="InterPro" id="IPR011761">
    <property type="entry name" value="ATP-grasp"/>
</dbReference>
<gene>
    <name evidence="13" type="primary">ddl</name>
    <name evidence="18" type="ORF">LX64_02393</name>
</gene>
<dbReference type="PROSITE" id="PS00844">
    <property type="entry name" value="DALA_DALA_LIGASE_2"/>
    <property type="match status" value="1"/>
</dbReference>
<dbReference type="NCBIfam" id="NF002378">
    <property type="entry name" value="PRK01372.1"/>
    <property type="match status" value="1"/>
</dbReference>
<evidence type="ECO:0000256" key="7">
    <source>
        <dbReference type="ARBA" id="ARBA00022741"/>
    </source>
</evidence>
<dbReference type="PROSITE" id="PS00843">
    <property type="entry name" value="DALA_DALA_LIGASE_1"/>
    <property type="match status" value="1"/>
</dbReference>
<dbReference type="EMBL" id="QLLL01000004">
    <property type="protein sequence ID" value="RAJ05238.1"/>
    <property type="molecule type" value="Genomic_DNA"/>
</dbReference>
<feature type="active site" evidence="14">
    <location>
        <position position="174"/>
    </location>
</feature>
<feature type="active site" evidence="14">
    <location>
        <position position="22"/>
    </location>
</feature>
<evidence type="ECO:0000256" key="8">
    <source>
        <dbReference type="ARBA" id="ARBA00022840"/>
    </source>
</evidence>
<keyword evidence="11 13" id="KW-0961">Cell wall biogenesis/degradation</keyword>
<evidence type="ECO:0000256" key="13">
    <source>
        <dbReference type="HAMAP-Rule" id="MF_00047"/>
    </source>
</evidence>
<keyword evidence="19" id="KW-1185">Reference proteome</keyword>
<keyword evidence="15" id="KW-0464">Manganese</keyword>
<evidence type="ECO:0000256" key="4">
    <source>
        <dbReference type="ARBA" id="ARBA00012216"/>
    </source>
</evidence>
<dbReference type="InterPro" id="IPR011127">
    <property type="entry name" value="Dala_Dala_lig_N"/>
</dbReference>
<keyword evidence="10 13" id="KW-0573">Peptidoglycan synthesis</keyword>
<dbReference type="InterPro" id="IPR005905">
    <property type="entry name" value="D_ala_D_ala"/>
</dbReference>
<dbReference type="PANTHER" id="PTHR23132:SF23">
    <property type="entry name" value="D-ALANINE--D-ALANINE LIGASE B"/>
    <property type="match status" value="1"/>
</dbReference>
<comment type="cofactor">
    <cofactor evidence="1">
        <name>Mn(2+)</name>
        <dbReference type="ChEBI" id="CHEBI:29035"/>
    </cofactor>
</comment>
<comment type="caution">
    <text evidence="18">The sequence shown here is derived from an EMBL/GenBank/DDBJ whole genome shotgun (WGS) entry which is preliminary data.</text>
</comment>
<feature type="binding site" evidence="15">
    <location>
        <position position="301"/>
    </location>
    <ligand>
        <name>Mg(2+)</name>
        <dbReference type="ChEBI" id="CHEBI:18420"/>
        <label>2</label>
    </ligand>
</feature>
<dbReference type="InterPro" id="IPR000291">
    <property type="entry name" value="D-Ala_lig_Van_CS"/>
</dbReference>
<keyword evidence="6 13" id="KW-0436">Ligase</keyword>
<keyword evidence="7 16" id="KW-0547">Nucleotide-binding</keyword>
<evidence type="ECO:0000256" key="2">
    <source>
        <dbReference type="ARBA" id="ARBA00004496"/>
    </source>
</evidence>
<dbReference type="GO" id="GO:0071555">
    <property type="term" value="P:cell wall organization"/>
    <property type="evidence" value="ECO:0007669"/>
    <property type="project" value="UniProtKB-KW"/>
</dbReference>
<dbReference type="PANTHER" id="PTHR23132">
    <property type="entry name" value="D-ALANINE--D-ALANINE LIGASE"/>
    <property type="match status" value="1"/>
</dbReference>
<keyword evidence="8 16" id="KW-0067">ATP-binding</keyword>
<dbReference type="NCBIfam" id="NF002527">
    <property type="entry name" value="PRK01966.1-3"/>
    <property type="match status" value="1"/>
</dbReference>
<protein>
    <recommendedName>
        <fullName evidence="4 13">D-alanine--D-alanine ligase</fullName>
        <ecNumber evidence="4 13">6.3.2.4</ecNumber>
    </recommendedName>
    <alternativeName>
        <fullName evidence="13">D-Ala-D-Ala ligase</fullName>
    </alternativeName>
    <alternativeName>
        <fullName evidence="13">D-alanylalanine synthetase</fullName>
    </alternativeName>
</protein>
<name>A0A327QMH1_9BACT</name>
<comment type="catalytic activity">
    <reaction evidence="12 13">
        <text>2 D-alanine + ATP = D-alanyl-D-alanine + ADP + phosphate + H(+)</text>
        <dbReference type="Rhea" id="RHEA:11224"/>
        <dbReference type="ChEBI" id="CHEBI:15378"/>
        <dbReference type="ChEBI" id="CHEBI:30616"/>
        <dbReference type="ChEBI" id="CHEBI:43474"/>
        <dbReference type="ChEBI" id="CHEBI:57416"/>
        <dbReference type="ChEBI" id="CHEBI:57822"/>
        <dbReference type="ChEBI" id="CHEBI:456216"/>
        <dbReference type="EC" id="6.3.2.4"/>
    </reaction>
</comment>
<evidence type="ECO:0000256" key="14">
    <source>
        <dbReference type="PIRSR" id="PIRSR039102-1"/>
    </source>
</evidence>
<feature type="domain" description="ATP-grasp" evidence="17">
    <location>
        <begin position="128"/>
        <end position="332"/>
    </location>
</feature>
<keyword evidence="15" id="KW-0460">Magnesium</keyword>
<feature type="binding site" evidence="15">
    <location>
        <position position="299"/>
    </location>
    <ligand>
        <name>Mg(2+)</name>
        <dbReference type="ChEBI" id="CHEBI:18420"/>
        <label>1</label>
    </ligand>
</feature>
<dbReference type="HAMAP" id="MF_00047">
    <property type="entry name" value="Dala_Dala_lig"/>
    <property type="match status" value="1"/>
</dbReference>
<evidence type="ECO:0000256" key="16">
    <source>
        <dbReference type="PROSITE-ProRule" id="PRU00409"/>
    </source>
</evidence>
<keyword evidence="5 13" id="KW-0963">Cytoplasm</keyword>
<dbReference type="GO" id="GO:0005737">
    <property type="term" value="C:cytoplasm"/>
    <property type="evidence" value="ECO:0007669"/>
    <property type="project" value="UniProtKB-SubCell"/>
</dbReference>
<dbReference type="PROSITE" id="PS50975">
    <property type="entry name" value="ATP_GRASP"/>
    <property type="match status" value="1"/>
</dbReference>
<dbReference type="SUPFAM" id="SSF56059">
    <property type="entry name" value="Glutathione synthetase ATP-binding domain-like"/>
    <property type="match status" value="1"/>
</dbReference>
<comment type="subcellular location">
    <subcellularLocation>
        <location evidence="2 13">Cytoplasm</location>
    </subcellularLocation>
</comment>